<dbReference type="EMBL" id="GGEC01007272">
    <property type="protein sequence ID" value="MBW87755.1"/>
    <property type="molecule type" value="Transcribed_RNA"/>
</dbReference>
<evidence type="ECO:0000313" key="2">
    <source>
        <dbReference type="EMBL" id="MBW87755.1"/>
    </source>
</evidence>
<organism evidence="2">
    <name type="scientific">Rhizophora mucronata</name>
    <name type="common">Asiatic mangrove</name>
    <dbReference type="NCBI Taxonomy" id="61149"/>
    <lineage>
        <taxon>Eukaryota</taxon>
        <taxon>Viridiplantae</taxon>
        <taxon>Streptophyta</taxon>
        <taxon>Embryophyta</taxon>
        <taxon>Tracheophyta</taxon>
        <taxon>Spermatophyta</taxon>
        <taxon>Magnoliopsida</taxon>
        <taxon>eudicotyledons</taxon>
        <taxon>Gunneridae</taxon>
        <taxon>Pentapetalae</taxon>
        <taxon>rosids</taxon>
        <taxon>fabids</taxon>
        <taxon>Malpighiales</taxon>
        <taxon>Rhizophoraceae</taxon>
        <taxon>Rhizophora</taxon>
    </lineage>
</organism>
<protein>
    <submittedName>
        <fullName evidence="2">Uncharacterized protein</fullName>
    </submittedName>
</protein>
<keyword evidence="1" id="KW-1133">Transmembrane helix</keyword>
<dbReference type="AlphaFoldDB" id="A0A2P2J2S4"/>
<keyword evidence="1" id="KW-0472">Membrane</keyword>
<evidence type="ECO:0000256" key="1">
    <source>
        <dbReference type="SAM" id="Phobius"/>
    </source>
</evidence>
<accession>A0A2P2J2S4</accession>
<reference evidence="2" key="1">
    <citation type="submission" date="2018-02" db="EMBL/GenBank/DDBJ databases">
        <title>Rhizophora mucronata_Transcriptome.</title>
        <authorList>
            <person name="Meera S.P."/>
            <person name="Sreeshan A."/>
            <person name="Augustine A."/>
        </authorList>
    </citation>
    <scope>NUCLEOTIDE SEQUENCE</scope>
    <source>
        <tissue evidence="2">Leaf</tissue>
    </source>
</reference>
<proteinExistence type="predicted"/>
<name>A0A2P2J2S4_RHIMU</name>
<keyword evidence="1" id="KW-0812">Transmembrane</keyword>
<feature type="transmembrane region" description="Helical" evidence="1">
    <location>
        <begin position="30"/>
        <end position="50"/>
    </location>
</feature>
<sequence length="65" mass="7317">MNRTTVHGSKNALAKKFQLDGHRVGLYSELFHALLMTVYIIIIFCILLLNSTTLMPSMPKPAMQP</sequence>